<protein>
    <submittedName>
        <fullName evidence="1">Uncharacterized protein</fullName>
    </submittedName>
</protein>
<evidence type="ECO:0000313" key="1">
    <source>
        <dbReference type="EMBL" id="KAG7583358.1"/>
    </source>
</evidence>
<sequence>MDLIQFWTFRTDNNRSDTCLSFIGRAFGITQNFFPVFSQTMLRFLLQFFFSLTLFFIGDCMADEISAKSEAIGGELVTSESSDRCDHYIHRSTTLVNLIGDCG</sequence>
<proteinExistence type="predicted"/>
<accession>A0A8T2B8B9</accession>
<organism evidence="1 2">
    <name type="scientific">Arabidopsis suecica</name>
    <name type="common">Swedish thale-cress</name>
    <name type="synonym">Cardaminopsis suecica</name>
    <dbReference type="NCBI Taxonomy" id="45249"/>
    <lineage>
        <taxon>Eukaryota</taxon>
        <taxon>Viridiplantae</taxon>
        <taxon>Streptophyta</taxon>
        <taxon>Embryophyta</taxon>
        <taxon>Tracheophyta</taxon>
        <taxon>Spermatophyta</taxon>
        <taxon>Magnoliopsida</taxon>
        <taxon>eudicotyledons</taxon>
        <taxon>Gunneridae</taxon>
        <taxon>Pentapetalae</taxon>
        <taxon>rosids</taxon>
        <taxon>malvids</taxon>
        <taxon>Brassicales</taxon>
        <taxon>Brassicaceae</taxon>
        <taxon>Camelineae</taxon>
        <taxon>Arabidopsis</taxon>
    </lineage>
</organism>
<evidence type="ECO:0000313" key="2">
    <source>
        <dbReference type="Proteomes" id="UP000694251"/>
    </source>
</evidence>
<gene>
    <name evidence="1" type="ORF">ISN44_As08g028820</name>
</gene>
<name>A0A8T2B8B9_ARASU</name>
<dbReference type="EMBL" id="JAEFBJ010000008">
    <property type="protein sequence ID" value="KAG7583358.1"/>
    <property type="molecule type" value="Genomic_DNA"/>
</dbReference>
<dbReference type="AlphaFoldDB" id="A0A8T2B8B9"/>
<comment type="caution">
    <text evidence="1">The sequence shown here is derived from an EMBL/GenBank/DDBJ whole genome shotgun (WGS) entry which is preliminary data.</text>
</comment>
<reference evidence="1 2" key="1">
    <citation type="submission" date="2020-12" db="EMBL/GenBank/DDBJ databases">
        <title>Concerted genomic and epigenomic changes stabilize Arabidopsis allopolyploids.</title>
        <authorList>
            <person name="Chen Z."/>
        </authorList>
    </citation>
    <scope>NUCLEOTIDE SEQUENCE [LARGE SCALE GENOMIC DNA]</scope>
    <source>
        <strain evidence="1">As9502</strain>
        <tissue evidence="1">Leaf</tissue>
    </source>
</reference>
<keyword evidence="2" id="KW-1185">Reference proteome</keyword>
<dbReference type="EMBL" id="JAEFBJ010000008">
    <property type="protein sequence ID" value="KAG7583357.1"/>
    <property type="molecule type" value="Genomic_DNA"/>
</dbReference>
<dbReference type="Proteomes" id="UP000694251">
    <property type="component" value="Chromosome 8"/>
</dbReference>